<feature type="transmembrane region" description="Helical" evidence="12">
    <location>
        <begin position="586"/>
        <end position="606"/>
    </location>
</feature>
<dbReference type="Ensembl" id="ENSXETT00000117714">
    <property type="protein sequence ID" value="ENSXETP00000105245"/>
    <property type="gene ID" value="ENSXETG00000010577"/>
</dbReference>
<dbReference type="InterPro" id="IPR028082">
    <property type="entry name" value="Peripla_BP_I"/>
</dbReference>
<dbReference type="InterPro" id="IPR000337">
    <property type="entry name" value="GPCR_3"/>
</dbReference>
<dbReference type="InterPro" id="IPR038550">
    <property type="entry name" value="GPCR_3_9-Cys_sf"/>
</dbReference>
<evidence type="ECO:0000256" key="4">
    <source>
        <dbReference type="ARBA" id="ARBA00022729"/>
    </source>
</evidence>
<feature type="transmembrane region" description="Helical" evidence="12">
    <location>
        <begin position="508"/>
        <end position="532"/>
    </location>
</feature>
<keyword evidence="10" id="KW-0807">Transducer</keyword>
<dbReference type="PANTHER" id="PTHR24061:SF573">
    <property type="entry name" value="EXTRACELLULAR CALCIUM-SENSING RECEPTOR-LIKE"/>
    <property type="match status" value="1"/>
</dbReference>
<protein>
    <recommendedName>
        <fullName evidence="13">G-protein coupled receptors family 3 profile domain-containing protein</fullName>
    </recommendedName>
</protein>
<evidence type="ECO:0000256" key="8">
    <source>
        <dbReference type="ARBA" id="ARBA00023170"/>
    </source>
</evidence>
<dbReference type="Pfam" id="PF07562">
    <property type="entry name" value="NCD3G"/>
    <property type="match status" value="1"/>
</dbReference>
<sequence>CLNNYFSRLKVEDPNYMTPGPKFASEYYQSMEALIFAVQEINADLGLLPNVTLGYQVYDACNTLRRAAQGTLFMLSGGKGITPNYHCDTGTRLISYFASSPILSNRYLFPSFFRTIPSDEFQMKGLAELVFYFGWTWVGLLANDNDYGQYGLQIAKQEIINGGACVAFTENILIGRPNRNAPNLVQVIKESTAKVVVVISSDSHFVIVAEELLRQNVTGNIWVASEAWATSDLLFKERFRQILLGTIGFAIHRGKIPAFSNQENPIVPTDNATMRVCTGEEKLESLLTAEYHRLSLNVYNAVYAMAWALHSLLNCTSGTGPFPFGGCTNISSFHPWHLLHYIKNVNFKTKDGSQMFFDAKGNPPAVYDIVNWHGSANGALEPVTVGSYGLSAANGKALNIDSSGIIWTNSETQVPLSKCSPSCPSGFRKVIVPGKPLCCYECARCPQGYISTQTGSDRCLPRPTEFLSYGDPLGYSLAAISIFSSLIPLGVLGVFIHQKKTPIVRANNYSLSCLLLLSLFLCFLCSLGFIGYPQPEKCLLRQVAFGMVFALCISCVLAKTITVVIAFNATKPGSRLRKWTGVKVSYCVIGFCAFLQLVVCVLWLSLSSPFPELDTDTKPGVIIVNCNEGSPTAFWCMLGYLGLLASISFIVAFLARRLPDSFNEAKLITFSMLAFLSVWVSFIPAYLSARGMYTVAMEVFAILSSSWAVVGCIFVPKCYIVFITQKCHIITQNTECNSVA</sequence>
<dbReference type="PROSITE" id="PS00981">
    <property type="entry name" value="G_PROTEIN_RECEP_F3_3"/>
    <property type="match status" value="1"/>
</dbReference>
<feature type="transmembrane region" description="Helical" evidence="12">
    <location>
        <begin position="699"/>
        <end position="722"/>
    </location>
</feature>
<evidence type="ECO:0000256" key="11">
    <source>
        <dbReference type="ARBA" id="ARBA00038492"/>
    </source>
</evidence>
<evidence type="ECO:0000256" key="7">
    <source>
        <dbReference type="ARBA" id="ARBA00023136"/>
    </source>
</evidence>
<keyword evidence="6" id="KW-0297">G-protein coupled receptor</keyword>
<keyword evidence="2" id="KW-1003">Cell membrane</keyword>
<feature type="domain" description="G-protein coupled receptors family 3 profile" evidence="13">
    <location>
        <begin position="473"/>
        <end position="737"/>
    </location>
</feature>
<dbReference type="InterPro" id="IPR017978">
    <property type="entry name" value="GPCR_3_C"/>
</dbReference>
<evidence type="ECO:0000256" key="9">
    <source>
        <dbReference type="ARBA" id="ARBA00023180"/>
    </source>
</evidence>
<dbReference type="InterPro" id="IPR004073">
    <property type="entry name" value="GPCR_3_vmron_rcpt_2"/>
</dbReference>
<keyword evidence="8" id="KW-0675">Receptor</keyword>
<dbReference type="PRINTS" id="PR00248">
    <property type="entry name" value="GPCRMGR"/>
</dbReference>
<dbReference type="FunFam" id="3.40.50.2300:FF:000016">
    <property type="entry name" value="Taste 1 receptor member 2"/>
    <property type="match status" value="1"/>
</dbReference>
<accession>A0A803JBL8</accession>
<feature type="transmembrane region" description="Helical" evidence="12">
    <location>
        <begin position="632"/>
        <end position="655"/>
    </location>
</feature>
<keyword evidence="3 12" id="KW-0812">Transmembrane</keyword>
<evidence type="ECO:0000256" key="5">
    <source>
        <dbReference type="ARBA" id="ARBA00022989"/>
    </source>
</evidence>
<reference evidence="14" key="1">
    <citation type="journal article" date="2010" name="Science">
        <title>The genome of the Western clawed frog Xenopus tropicalis.</title>
        <authorList>
            <person name="Hellsten U."/>
            <person name="Harland R.M."/>
            <person name="Gilchrist M.J."/>
            <person name="Hendrix D."/>
            <person name="Jurka J."/>
            <person name="Kapitonov V."/>
            <person name="Ovcharenko I."/>
            <person name="Putnam N.H."/>
            <person name="Shu S."/>
            <person name="Taher L."/>
            <person name="Blitz I.L."/>
            <person name="Blumberg B."/>
            <person name="Dichmann D.S."/>
            <person name="Dubchak I."/>
            <person name="Amaya E."/>
            <person name="Detter J.C."/>
            <person name="Fletcher R."/>
            <person name="Gerhard D.S."/>
            <person name="Goodstein D."/>
            <person name="Graves T."/>
            <person name="Grigoriev I.V."/>
            <person name="Grimwood J."/>
            <person name="Kawashima T."/>
            <person name="Lindquist E."/>
            <person name="Lucas S.M."/>
            <person name="Mead P.E."/>
            <person name="Mitros T."/>
            <person name="Ogino H."/>
            <person name="Ohta Y."/>
            <person name="Poliakov A.V."/>
            <person name="Pollet N."/>
            <person name="Robert J."/>
            <person name="Salamov A."/>
            <person name="Sater A.K."/>
            <person name="Schmutz J."/>
            <person name="Terry A."/>
            <person name="Vize P.D."/>
            <person name="Warren W.C."/>
            <person name="Wells D."/>
            <person name="Wills A."/>
            <person name="Wilson R.K."/>
            <person name="Zimmerman L.B."/>
            <person name="Zorn A.M."/>
            <person name="Grainger R."/>
            <person name="Grammer T."/>
            <person name="Khokha M.K."/>
            <person name="Richardson P.M."/>
            <person name="Rokhsar D.S."/>
        </authorList>
    </citation>
    <scope>NUCLEOTIDE SEQUENCE [LARGE SCALE GENOMIC DNA]</scope>
    <source>
        <strain evidence="14">Nigerian</strain>
    </source>
</reference>
<feature type="transmembrane region" description="Helical" evidence="12">
    <location>
        <begin position="667"/>
        <end position="687"/>
    </location>
</feature>
<evidence type="ECO:0000256" key="12">
    <source>
        <dbReference type="SAM" id="Phobius"/>
    </source>
</evidence>
<dbReference type="GO" id="GO:0050909">
    <property type="term" value="P:sensory perception of taste"/>
    <property type="evidence" value="ECO:0007669"/>
    <property type="project" value="UniProtKB-ARBA"/>
</dbReference>
<reference evidence="14" key="2">
    <citation type="submission" date="2021-03" db="UniProtKB">
        <authorList>
            <consortium name="Ensembl"/>
        </authorList>
    </citation>
    <scope>IDENTIFICATION</scope>
</reference>
<proteinExistence type="inferred from homology"/>
<dbReference type="PRINTS" id="PR01535">
    <property type="entry name" value="VOMERONASL2R"/>
</dbReference>
<keyword evidence="9" id="KW-0325">Glycoprotein</keyword>
<feature type="transmembrane region" description="Helical" evidence="12">
    <location>
        <begin position="473"/>
        <end position="496"/>
    </location>
</feature>
<dbReference type="AlphaFoldDB" id="A0A803JBL8"/>
<keyword evidence="5 12" id="KW-1133">Transmembrane helix</keyword>
<comment type="similarity">
    <text evidence="11">Belongs to the G-protein coupled receptor 3 family. TAS1R subfamily.</text>
</comment>
<feature type="transmembrane region" description="Helical" evidence="12">
    <location>
        <begin position="544"/>
        <end position="566"/>
    </location>
</feature>
<dbReference type="Pfam" id="PF01094">
    <property type="entry name" value="ANF_receptor"/>
    <property type="match status" value="1"/>
</dbReference>
<evidence type="ECO:0000259" key="13">
    <source>
        <dbReference type="PROSITE" id="PS50259"/>
    </source>
</evidence>
<name>A0A803JBL8_XENTR</name>
<dbReference type="InterPro" id="IPR011500">
    <property type="entry name" value="GPCR_3_9-Cys_dom"/>
</dbReference>
<dbReference type="FunFam" id="2.10.50.30:FF:000004">
    <property type="entry name" value="Taste receptor type 1 member 3-like protein"/>
    <property type="match status" value="1"/>
</dbReference>
<evidence type="ECO:0000256" key="3">
    <source>
        <dbReference type="ARBA" id="ARBA00022692"/>
    </source>
</evidence>
<dbReference type="Pfam" id="PF00003">
    <property type="entry name" value="7tm_3"/>
    <property type="match status" value="1"/>
</dbReference>
<dbReference type="GO" id="GO:0004930">
    <property type="term" value="F:G protein-coupled receptor activity"/>
    <property type="evidence" value="ECO:0007669"/>
    <property type="project" value="UniProtKB-KW"/>
</dbReference>
<dbReference type="Gene3D" id="2.10.50.30">
    <property type="entry name" value="GPCR, family 3, nine cysteines domain"/>
    <property type="match status" value="1"/>
</dbReference>
<dbReference type="InterPro" id="IPR017979">
    <property type="entry name" value="GPCR_3_CS"/>
</dbReference>
<dbReference type="GeneTree" id="ENSGT00950000182788"/>
<dbReference type="PANTHER" id="PTHR24061">
    <property type="entry name" value="CALCIUM-SENSING RECEPTOR-RELATED"/>
    <property type="match status" value="1"/>
</dbReference>
<evidence type="ECO:0000256" key="10">
    <source>
        <dbReference type="ARBA" id="ARBA00023224"/>
    </source>
</evidence>
<evidence type="ECO:0000256" key="2">
    <source>
        <dbReference type="ARBA" id="ARBA00022475"/>
    </source>
</evidence>
<dbReference type="SUPFAM" id="SSF53822">
    <property type="entry name" value="Periplasmic binding protein-like I"/>
    <property type="match status" value="1"/>
</dbReference>
<dbReference type="InterPro" id="IPR000068">
    <property type="entry name" value="GPCR_3_Ca_sens_rcpt-rel"/>
</dbReference>
<keyword evidence="4" id="KW-0732">Signal</keyword>
<dbReference type="Gene3D" id="3.40.50.2300">
    <property type="match status" value="3"/>
</dbReference>
<evidence type="ECO:0000313" key="14">
    <source>
        <dbReference type="Ensembl" id="ENSXETP00000105245"/>
    </source>
</evidence>
<dbReference type="PROSITE" id="PS50259">
    <property type="entry name" value="G_PROTEIN_RECEP_F3_4"/>
    <property type="match status" value="1"/>
</dbReference>
<evidence type="ECO:0000256" key="6">
    <source>
        <dbReference type="ARBA" id="ARBA00023040"/>
    </source>
</evidence>
<comment type="subcellular location">
    <subcellularLocation>
        <location evidence="1">Cell membrane</location>
        <topology evidence="1">Multi-pass membrane protein</topology>
    </subcellularLocation>
</comment>
<dbReference type="GO" id="GO:0005886">
    <property type="term" value="C:plasma membrane"/>
    <property type="evidence" value="ECO:0007669"/>
    <property type="project" value="UniProtKB-SubCell"/>
</dbReference>
<dbReference type="InterPro" id="IPR001828">
    <property type="entry name" value="ANF_lig-bd_rcpt"/>
</dbReference>
<evidence type="ECO:0000256" key="1">
    <source>
        <dbReference type="ARBA" id="ARBA00004651"/>
    </source>
</evidence>
<keyword evidence="7 12" id="KW-0472">Membrane</keyword>
<organism evidence="14">
    <name type="scientific">Xenopus tropicalis</name>
    <name type="common">Western clawed frog</name>
    <name type="synonym">Silurana tropicalis</name>
    <dbReference type="NCBI Taxonomy" id="8364"/>
    <lineage>
        <taxon>Eukaryota</taxon>
        <taxon>Metazoa</taxon>
        <taxon>Chordata</taxon>
        <taxon>Craniata</taxon>
        <taxon>Vertebrata</taxon>
        <taxon>Euteleostomi</taxon>
        <taxon>Amphibia</taxon>
        <taxon>Batrachia</taxon>
        <taxon>Anura</taxon>
        <taxon>Pipoidea</taxon>
        <taxon>Pipidae</taxon>
        <taxon>Xenopodinae</taxon>
        <taxon>Xenopus</taxon>
        <taxon>Silurana</taxon>
    </lineage>
</organism>